<organism evidence="1 2">
    <name type="scientific">Ignelater luminosus</name>
    <name type="common">Cucubano</name>
    <name type="synonym">Pyrophorus luminosus</name>
    <dbReference type="NCBI Taxonomy" id="2038154"/>
    <lineage>
        <taxon>Eukaryota</taxon>
        <taxon>Metazoa</taxon>
        <taxon>Ecdysozoa</taxon>
        <taxon>Arthropoda</taxon>
        <taxon>Hexapoda</taxon>
        <taxon>Insecta</taxon>
        <taxon>Pterygota</taxon>
        <taxon>Neoptera</taxon>
        <taxon>Endopterygota</taxon>
        <taxon>Coleoptera</taxon>
        <taxon>Polyphaga</taxon>
        <taxon>Elateriformia</taxon>
        <taxon>Elateroidea</taxon>
        <taxon>Elateridae</taxon>
        <taxon>Agrypninae</taxon>
        <taxon>Pyrophorini</taxon>
        <taxon>Ignelater</taxon>
    </lineage>
</organism>
<proteinExistence type="predicted"/>
<comment type="caution">
    <text evidence="1">The sequence shown here is derived from an EMBL/GenBank/DDBJ whole genome shotgun (WGS) entry which is preliminary data.</text>
</comment>
<keyword evidence="2" id="KW-1185">Reference proteome</keyword>
<accession>A0A8K0CWM3</accession>
<reference evidence="1" key="1">
    <citation type="submission" date="2019-08" db="EMBL/GenBank/DDBJ databases">
        <title>The genome of the North American firefly Photinus pyralis.</title>
        <authorList>
            <consortium name="Photinus pyralis genome working group"/>
            <person name="Fallon T.R."/>
            <person name="Sander Lower S.E."/>
            <person name="Weng J.-K."/>
        </authorList>
    </citation>
    <scope>NUCLEOTIDE SEQUENCE</scope>
    <source>
        <strain evidence="1">TRF0915ILg1</strain>
        <tissue evidence="1">Whole body</tissue>
    </source>
</reference>
<dbReference type="EMBL" id="VTPC01012865">
    <property type="protein sequence ID" value="KAF2892113.1"/>
    <property type="molecule type" value="Genomic_DNA"/>
</dbReference>
<sequence>MDKCKVSDRDAVHLLSACVESLSLNPMDYVINRSLIRRARQQYREDTAINYRAEFEQLNVDFAVVHWDTKVLPSVTGIEKQDRLPVIVKTLFAEQLLGIPLISSGSGKEISNAVFNTLEKWVLVHKVQAFEFDTTSSNTGRFNGGCTLLEMKLRRNILFLACRLHIFELVLQAAMSSNISNCDTSSELVELIAENRKETLLFCLRILKNNQESRYDYTDFLELVVILLGGTLPKENKIAKPSAYHQARWMAKAIYSIKMFLLRSESAITEVEERALCGICGFIVVNYIKPWFTANKTTEAPWNDILLLKNLNKYKEQDAIVAGVCLQKFVNHLWYLADEPVLFSLFDANVPLEEKQRMTEKLRELINSKKIEDVEDEDLTPKKYLLPYDELNDFLEKDFGS</sequence>
<dbReference type="OrthoDB" id="6626714at2759"/>
<gene>
    <name evidence="1" type="ORF">ILUMI_14060</name>
</gene>
<evidence type="ECO:0000313" key="2">
    <source>
        <dbReference type="Proteomes" id="UP000801492"/>
    </source>
</evidence>
<dbReference type="Proteomes" id="UP000801492">
    <property type="component" value="Unassembled WGS sequence"/>
</dbReference>
<evidence type="ECO:0000313" key="1">
    <source>
        <dbReference type="EMBL" id="KAF2892113.1"/>
    </source>
</evidence>
<dbReference type="AlphaFoldDB" id="A0A8K0CWM3"/>
<name>A0A8K0CWM3_IGNLU</name>
<protein>
    <submittedName>
        <fullName evidence="1">Uncharacterized protein</fullName>
    </submittedName>
</protein>